<evidence type="ECO:0000313" key="6">
    <source>
        <dbReference type="Proteomes" id="UP000510721"/>
    </source>
</evidence>
<keyword evidence="4" id="KW-0233">DNA recombination</keyword>
<dbReference type="InterPro" id="IPR006120">
    <property type="entry name" value="Resolvase_HTH_dom"/>
</dbReference>
<dbReference type="InterPro" id="IPR006119">
    <property type="entry name" value="Resolv_N"/>
</dbReference>
<dbReference type="Pfam" id="PF00239">
    <property type="entry name" value="Resolvase"/>
    <property type="match status" value="1"/>
</dbReference>
<evidence type="ECO:0000256" key="4">
    <source>
        <dbReference type="ARBA" id="ARBA00023172"/>
    </source>
</evidence>
<dbReference type="RefSeq" id="WP_180939360.1">
    <property type="nucleotide sequence ID" value="NZ_CP041238.1"/>
</dbReference>
<name>A0A859R1G2_9HYPH</name>
<evidence type="ECO:0000256" key="1">
    <source>
        <dbReference type="ARBA" id="ARBA00009913"/>
    </source>
</evidence>
<gene>
    <name evidence="5" type="ORF">FKV68_19540</name>
</gene>
<accession>A0A859R1G2</accession>
<dbReference type="SMART" id="SM00857">
    <property type="entry name" value="Resolvase"/>
    <property type="match status" value="1"/>
</dbReference>
<evidence type="ECO:0000256" key="2">
    <source>
        <dbReference type="ARBA" id="ARBA00022908"/>
    </source>
</evidence>
<dbReference type="PROSITE" id="PS00398">
    <property type="entry name" value="RECOMBINASES_2"/>
    <property type="match status" value="1"/>
</dbReference>
<keyword evidence="3" id="KW-0238">DNA-binding</keyword>
<dbReference type="EMBL" id="CP041238">
    <property type="protein sequence ID" value="QLL63478.1"/>
    <property type="molecule type" value="Genomic_DNA"/>
</dbReference>
<dbReference type="PANTHER" id="PTHR30461:SF26">
    <property type="entry name" value="RESOLVASE HOMOLOG YNEB"/>
    <property type="match status" value="1"/>
</dbReference>
<dbReference type="AlphaFoldDB" id="A0A859R1G2"/>
<sequence>MARIGYARVSTIEQDLEIQVVKLKSEGCEIIRSEKISGASREGRTELHTIIEFLREGDELVITRLDRLGRDTRDVLNIVYECEQRGAFVTILDPHVSTRGEMGHVILTVLGMVAQMERRFIKERQREGIARAKAEGVYKGGKVRLDHSLIRRLHAQGLTPSAIARTARCSRMQVYRILNSPEPHAGEFREA</sequence>
<dbReference type="GO" id="GO:0003677">
    <property type="term" value="F:DNA binding"/>
    <property type="evidence" value="ECO:0007669"/>
    <property type="project" value="UniProtKB-KW"/>
</dbReference>
<dbReference type="InterPro" id="IPR006118">
    <property type="entry name" value="Recombinase_CS"/>
</dbReference>
<dbReference type="GO" id="GO:0000150">
    <property type="term" value="F:DNA strand exchange activity"/>
    <property type="evidence" value="ECO:0007669"/>
    <property type="project" value="InterPro"/>
</dbReference>
<organism evidence="5 6">
    <name type="scientific">Sinorhizobium mexicanum</name>
    <dbReference type="NCBI Taxonomy" id="375549"/>
    <lineage>
        <taxon>Bacteria</taxon>
        <taxon>Pseudomonadati</taxon>
        <taxon>Pseudomonadota</taxon>
        <taxon>Alphaproteobacteria</taxon>
        <taxon>Hyphomicrobiales</taxon>
        <taxon>Rhizobiaceae</taxon>
        <taxon>Sinorhizobium/Ensifer group</taxon>
        <taxon>Sinorhizobium</taxon>
    </lineage>
</organism>
<dbReference type="InterPro" id="IPR036162">
    <property type="entry name" value="Resolvase-like_N_sf"/>
</dbReference>
<dbReference type="KEGG" id="emx:FKV68_19540"/>
<protein>
    <submittedName>
        <fullName evidence="5">Recombinase family protein</fullName>
    </submittedName>
</protein>
<dbReference type="GO" id="GO:0015074">
    <property type="term" value="P:DNA integration"/>
    <property type="evidence" value="ECO:0007669"/>
    <property type="project" value="UniProtKB-KW"/>
</dbReference>
<dbReference type="PROSITE" id="PS00397">
    <property type="entry name" value="RECOMBINASES_1"/>
    <property type="match status" value="1"/>
</dbReference>
<dbReference type="SUPFAM" id="SSF53041">
    <property type="entry name" value="Resolvase-like"/>
    <property type="match status" value="1"/>
</dbReference>
<dbReference type="Gene3D" id="3.40.50.1390">
    <property type="entry name" value="Resolvase, N-terminal catalytic domain"/>
    <property type="match status" value="1"/>
</dbReference>
<keyword evidence="6" id="KW-1185">Reference proteome</keyword>
<proteinExistence type="inferred from homology"/>
<keyword evidence="2" id="KW-0229">DNA integration</keyword>
<evidence type="ECO:0000313" key="5">
    <source>
        <dbReference type="EMBL" id="QLL63478.1"/>
    </source>
</evidence>
<dbReference type="PROSITE" id="PS51736">
    <property type="entry name" value="RECOMBINASES_3"/>
    <property type="match status" value="1"/>
</dbReference>
<dbReference type="CDD" id="cd03768">
    <property type="entry name" value="SR_ResInv"/>
    <property type="match status" value="1"/>
</dbReference>
<comment type="similarity">
    <text evidence="1">Belongs to the site-specific recombinase resolvase family.</text>
</comment>
<dbReference type="Proteomes" id="UP000510721">
    <property type="component" value="Chromosome"/>
</dbReference>
<evidence type="ECO:0000256" key="3">
    <source>
        <dbReference type="ARBA" id="ARBA00023125"/>
    </source>
</evidence>
<dbReference type="PANTHER" id="PTHR30461">
    <property type="entry name" value="DNA-INVERTASE FROM LAMBDOID PROPHAGE"/>
    <property type="match status" value="1"/>
</dbReference>
<dbReference type="InterPro" id="IPR050639">
    <property type="entry name" value="SSR_resolvase"/>
</dbReference>
<dbReference type="Pfam" id="PF02796">
    <property type="entry name" value="HTH_7"/>
    <property type="match status" value="1"/>
</dbReference>
<reference evidence="5 6" key="1">
    <citation type="submission" date="2019-06" db="EMBL/GenBank/DDBJ databases">
        <title>Complete genome sequence of Ensifer mexicanus ITTG R7 isolated from nodules of Acacia angustissima (Mill.) Kuntze.</title>
        <authorList>
            <person name="Rincon-Rosales R."/>
            <person name="Rogel M.A."/>
            <person name="Guerrero G."/>
            <person name="Rincon-Molina C.I."/>
            <person name="Lopez-Lopez A."/>
            <person name="Martinez-Romero E."/>
        </authorList>
    </citation>
    <scope>NUCLEOTIDE SEQUENCE [LARGE SCALE GENOMIC DNA]</scope>
    <source>
        <strain evidence="5 6">ITTG R7</strain>
    </source>
</reference>